<name>A0A5A8D5R6_CAFRO</name>
<evidence type="ECO:0000256" key="1">
    <source>
        <dbReference type="ARBA" id="ARBA00001946"/>
    </source>
</evidence>
<evidence type="ECO:0000259" key="4">
    <source>
        <dbReference type="SMART" id="SM00922"/>
    </source>
</evidence>
<dbReference type="InterPro" id="IPR046945">
    <property type="entry name" value="RHMD-like"/>
</dbReference>
<sequence length="503" mass="53375">MSVILGPHPRVTPDSDADVIVGIRAFVIGTKETEEAAGGGADCHSQASGHWIVDTPIANPMSGYCEYKASRRAWGINALGTIVVEVETRSGHVGVGVSIGGEPACFVVESHLSRFVVGQDPHCVELMWDQMFRASLNYGRKGLVVQAISAVDLAIWDVLGKVSGRPVYDLLGGKTKGRLPVYATTARPDLAKKLGFQGGKFPLPYGPGDGDAGMRANIERIKAVRESVGPDFPIMVDCYMSLTATYTVELARRIDREVPGGVKWIEEFLPPDDYEGYAEVKRRVSTTLLTTGEHEYTRWGFRQLLERKCADVLQPDITWCGGITEARRIVALASCYDVPVVPHGSSVYSYHLQYAFPSCPIAEFLILSPKGDEIVPLFGKTFTDEPLPAGGFIDLPRRPGFGVTLNRAELDLRRPFSGGLPRGLGEAEAEKDARTPTQSDWLGRAAAIPCVAVSDAEMESARAAVGGGSAATAADAAAASAAAAASPAHAAAASAAVGPPAAP</sequence>
<dbReference type="SFLD" id="SFLDS00001">
    <property type="entry name" value="Enolase"/>
    <property type="match status" value="1"/>
</dbReference>
<dbReference type="GO" id="GO:0016836">
    <property type="term" value="F:hydro-lyase activity"/>
    <property type="evidence" value="ECO:0007669"/>
    <property type="project" value="TreeGrafter"/>
</dbReference>
<evidence type="ECO:0000313" key="6">
    <source>
        <dbReference type="Proteomes" id="UP000325113"/>
    </source>
</evidence>
<dbReference type="GO" id="GO:0016052">
    <property type="term" value="P:carbohydrate catabolic process"/>
    <property type="evidence" value="ECO:0007669"/>
    <property type="project" value="TreeGrafter"/>
</dbReference>
<dbReference type="Gene3D" id="3.20.20.120">
    <property type="entry name" value="Enolase-like C-terminal domain"/>
    <property type="match status" value="1"/>
</dbReference>
<keyword evidence="3" id="KW-0460">Magnesium</keyword>
<reference evidence="5 6" key="1">
    <citation type="submission" date="2019-07" db="EMBL/GenBank/DDBJ databases">
        <title>Genomes of Cafeteria roenbergensis.</title>
        <authorList>
            <person name="Fischer M.G."/>
            <person name="Hackl T."/>
            <person name="Roman M."/>
        </authorList>
    </citation>
    <scope>NUCLEOTIDE SEQUENCE [LARGE SCALE GENOMIC DNA]</scope>
    <source>
        <strain evidence="5 6">Cflag</strain>
    </source>
</reference>
<comment type="cofactor">
    <cofactor evidence="1">
        <name>Mg(2+)</name>
        <dbReference type="ChEBI" id="CHEBI:18420"/>
    </cofactor>
</comment>
<dbReference type="GO" id="GO:0000287">
    <property type="term" value="F:magnesium ion binding"/>
    <property type="evidence" value="ECO:0007669"/>
    <property type="project" value="TreeGrafter"/>
</dbReference>
<dbReference type="PANTHER" id="PTHR13794:SF58">
    <property type="entry name" value="MITOCHONDRIAL ENOLASE SUPERFAMILY MEMBER 1"/>
    <property type="match status" value="1"/>
</dbReference>
<dbReference type="InterPro" id="IPR013341">
    <property type="entry name" value="Mandelate_racemase_N_dom"/>
</dbReference>
<evidence type="ECO:0000256" key="2">
    <source>
        <dbReference type="ARBA" id="ARBA00022723"/>
    </source>
</evidence>
<dbReference type="InterPro" id="IPR013342">
    <property type="entry name" value="Mandelate_racemase_C"/>
</dbReference>
<dbReference type="Gene3D" id="3.30.390.10">
    <property type="entry name" value="Enolase-like, N-terminal domain"/>
    <property type="match status" value="1"/>
</dbReference>
<keyword evidence="2" id="KW-0479">Metal-binding</keyword>
<dbReference type="SMART" id="SM00922">
    <property type="entry name" value="MR_MLE"/>
    <property type="match status" value="1"/>
</dbReference>
<protein>
    <recommendedName>
        <fullName evidence="4">Mandelate racemase/muconate lactonizing enzyme C-terminal domain-containing protein</fullName>
    </recommendedName>
</protein>
<evidence type="ECO:0000313" key="5">
    <source>
        <dbReference type="EMBL" id="KAA0160104.1"/>
    </source>
</evidence>
<dbReference type="Proteomes" id="UP000325113">
    <property type="component" value="Unassembled WGS sequence"/>
</dbReference>
<gene>
    <name evidence="5" type="ORF">FNF31_04570</name>
</gene>
<comment type="caution">
    <text evidence="5">The sequence shown here is derived from an EMBL/GenBank/DDBJ whole genome shotgun (WGS) entry which is preliminary data.</text>
</comment>
<dbReference type="Pfam" id="PF02746">
    <property type="entry name" value="MR_MLE_N"/>
    <property type="match status" value="1"/>
</dbReference>
<dbReference type="InterPro" id="IPR029017">
    <property type="entry name" value="Enolase-like_N"/>
</dbReference>
<dbReference type="InterPro" id="IPR036849">
    <property type="entry name" value="Enolase-like_C_sf"/>
</dbReference>
<dbReference type="EMBL" id="VLTM01000048">
    <property type="protein sequence ID" value="KAA0160104.1"/>
    <property type="molecule type" value="Genomic_DNA"/>
</dbReference>
<evidence type="ECO:0000256" key="3">
    <source>
        <dbReference type="ARBA" id="ARBA00022842"/>
    </source>
</evidence>
<dbReference type="NCBIfam" id="NF011968">
    <property type="entry name" value="PRK15440.1"/>
    <property type="match status" value="1"/>
</dbReference>
<dbReference type="PANTHER" id="PTHR13794">
    <property type="entry name" value="ENOLASE SUPERFAMILY, MANDELATE RACEMASE"/>
    <property type="match status" value="1"/>
</dbReference>
<organism evidence="5 6">
    <name type="scientific">Cafeteria roenbergensis</name>
    <name type="common">Marine flagellate</name>
    <dbReference type="NCBI Taxonomy" id="33653"/>
    <lineage>
        <taxon>Eukaryota</taxon>
        <taxon>Sar</taxon>
        <taxon>Stramenopiles</taxon>
        <taxon>Bigyra</taxon>
        <taxon>Opalozoa</taxon>
        <taxon>Bicosoecida</taxon>
        <taxon>Cafeteriaceae</taxon>
        <taxon>Cafeteria</taxon>
    </lineage>
</organism>
<dbReference type="AlphaFoldDB" id="A0A5A8D5R6"/>
<dbReference type="SFLD" id="SFLDG00179">
    <property type="entry name" value="mandelate_racemase"/>
    <property type="match status" value="1"/>
</dbReference>
<dbReference type="InterPro" id="IPR029065">
    <property type="entry name" value="Enolase_C-like"/>
</dbReference>
<dbReference type="SUPFAM" id="SSF51604">
    <property type="entry name" value="Enolase C-terminal domain-like"/>
    <property type="match status" value="1"/>
</dbReference>
<dbReference type="FunFam" id="3.20.20.120:FF:000005">
    <property type="entry name" value="Putative L-rhamnonate dehydratase"/>
    <property type="match status" value="1"/>
</dbReference>
<accession>A0A5A8D5R6</accession>
<feature type="domain" description="Mandelate racemase/muconate lactonizing enzyme C-terminal" evidence="4">
    <location>
        <begin position="183"/>
        <end position="287"/>
    </location>
</feature>
<dbReference type="Pfam" id="PF13378">
    <property type="entry name" value="MR_MLE_C"/>
    <property type="match status" value="1"/>
</dbReference>
<dbReference type="SUPFAM" id="SSF54826">
    <property type="entry name" value="Enolase N-terminal domain-like"/>
    <property type="match status" value="1"/>
</dbReference>
<proteinExistence type="predicted"/>